<protein>
    <recommendedName>
        <fullName evidence="5">NADH dehydrogenase [ubiquinone] 1 alpha subcomplex subunit 2</fullName>
    </recommendedName>
    <alternativeName>
        <fullName evidence="12">Complex I-B8</fullName>
    </alternativeName>
    <alternativeName>
        <fullName evidence="13">NADH-ubiquinone oxidoreductase B8 subunit</fullName>
    </alternativeName>
</protein>
<evidence type="ECO:0000256" key="7">
    <source>
        <dbReference type="ARBA" id="ARBA00022660"/>
    </source>
</evidence>
<dbReference type="PANTHER" id="PTHR12878:SF0">
    <property type="entry name" value="NADH DEHYDROGENASE [UBIQUINONE] 1 ALPHA SUBCOMPLEX SUBUNIT 2"/>
    <property type="match status" value="1"/>
</dbReference>
<dbReference type="AlphaFoldDB" id="A0A2K6PN35"/>
<keyword evidence="10" id="KW-0496">Mitochondrion</keyword>
<comment type="similarity">
    <text evidence="3">Belongs to the complex I NDUFA2 subunit family.</text>
</comment>
<reference evidence="15" key="1">
    <citation type="submission" date="2025-08" db="UniProtKB">
        <authorList>
            <consortium name="Ensembl"/>
        </authorList>
    </citation>
    <scope>IDENTIFICATION</scope>
</reference>
<keyword evidence="6" id="KW-0813">Transport</keyword>
<sequence>MAAAAASRGIGAKLGLREIRIHLCQRSPGSQGVRDFTEKRYVEVKKANPDLPILILGQEKNVPLNNFSADQVTRALENVLSGKA</sequence>
<evidence type="ECO:0000256" key="12">
    <source>
        <dbReference type="ARBA" id="ARBA00031441"/>
    </source>
</evidence>
<dbReference type="SMART" id="SM00916">
    <property type="entry name" value="L51_S25_CI-B8"/>
    <property type="match status" value="1"/>
</dbReference>
<keyword evidence="11" id="KW-0472">Membrane</keyword>
<evidence type="ECO:0000256" key="13">
    <source>
        <dbReference type="ARBA" id="ARBA00032513"/>
    </source>
</evidence>
<evidence type="ECO:0000256" key="2">
    <source>
        <dbReference type="ARBA" id="ARBA00004443"/>
    </source>
</evidence>
<evidence type="ECO:0000256" key="1">
    <source>
        <dbReference type="ARBA" id="ARBA00003195"/>
    </source>
</evidence>
<dbReference type="OMA" id="RECTGIQ"/>
<dbReference type="InterPro" id="IPR007741">
    <property type="entry name" value="Ribosomal_mL43/mS25/NADH_DH"/>
</dbReference>
<evidence type="ECO:0000313" key="15">
    <source>
        <dbReference type="Ensembl" id="ENSRROP00000017947.1"/>
    </source>
</evidence>
<evidence type="ECO:0000256" key="10">
    <source>
        <dbReference type="ARBA" id="ARBA00023128"/>
    </source>
</evidence>
<dbReference type="SUPFAM" id="SSF52833">
    <property type="entry name" value="Thioredoxin-like"/>
    <property type="match status" value="1"/>
</dbReference>
<keyword evidence="16" id="KW-1185">Reference proteome</keyword>
<dbReference type="GO" id="GO:0005743">
    <property type="term" value="C:mitochondrial inner membrane"/>
    <property type="evidence" value="ECO:0007669"/>
    <property type="project" value="UniProtKB-SubCell"/>
</dbReference>
<organism evidence="15 16">
    <name type="scientific">Rhinopithecus roxellana</name>
    <name type="common">Golden snub-nosed monkey</name>
    <name type="synonym">Pygathrix roxellana</name>
    <dbReference type="NCBI Taxonomy" id="61622"/>
    <lineage>
        <taxon>Eukaryota</taxon>
        <taxon>Metazoa</taxon>
        <taxon>Chordata</taxon>
        <taxon>Craniata</taxon>
        <taxon>Vertebrata</taxon>
        <taxon>Euteleostomi</taxon>
        <taxon>Mammalia</taxon>
        <taxon>Eutheria</taxon>
        <taxon>Euarchontoglires</taxon>
        <taxon>Primates</taxon>
        <taxon>Haplorrhini</taxon>
        <taxon>Catarrhini</taxon>
        <taxon>Cercopithecidae</taxon>
        <taxon>Colobinae</taxon>
        <taxon>Rhinopithecus</taxon>
    </lineage>
</organism>
<evidence type="ECO:0000256" key="5">
    <source>
        <dbReference type="ARBA" id="ARBA00016394"/>
    </source>
</evidence>
<comment type="subunit">
    <text evidence="4">Complex I is composed of 45 different subunits.</text>
</comment>
<evidence type="ECO:0000256" key="6">
    <source>
        <dbReference type="ARBA" id="ARBA00022448"/>
    </source>
</evidence>
<dbReference type="InterPro" id="IPR036249">
    <property type="entry name" value="Thioredoxin-like_sf"/>
</dbReference>
<dbReference type="InterPro" id="IPR016464">
    <property type="entry name" value="NADH_Ub_cplx-1_asu_su-2"/>
</dbReference>
<comment type="subcellular location">
    <subcellularLocation>
        <location evidence="2">Mitochondrion inner membrane</location>
        <topology evidence="2">Peripheral membrane protein</topology>
        <orientation evidence="2">Matrix side</orientation>
    </subcellularLocation>
</comment>
<keyword evidence="8" id="KW-0999">Mitochondrion inner membrane</keyword>
<evidence type="ECO:0000256" key="8">
    <source>
        <dbReference type="ARBA" id="ARBA00022792"/>
    </source>
</evidence>
<keyword evidence="9" id="KW-0249">Electron transport</keyword>
<keyword evidence="7" id="KW-0679">Respiratory chain</keyword>
<evidence type="ECO:0000259" key="14">
    <source>
        <dbReference type="SMART" id="SM00916"/>
    </source>
</evidence>
<evidence type="ECO:0000313" key="16">
    <source>
        <dbReference type="Proteomes" id="UP000233200"/>
    </source>
</evidence>
<evidence type="ECO:0000256" key="9">
    <source>
        <dbReference type="ARBA" id="ARBA00022982"/>
    </source>
</evidence>
<evidence type="ECO:0000256" key="4">
    <source>
        <dbReference type="ARBA" id="ARBA00011533"/>
    </source>
</evidence>
<proteinExistence type="inferred from homology"/>
<dbReference type="Gene3D" id="3.40.30.10">
    <property type="entry name" value="Glutaredoxin"/>
    <property type="match status" value="1"/>
</dbReference>
<dbReference type="PANTHER" id="PTHR12878">
    <property type="entry name" value="NADH-UBIQUINONE OXIDOREDUCTASE B8 SUBUNIT"/>
    <property type="match status" value="1"/>
</dbReference>
<accession>A0A2K6PN35</accession>
<name>A0A2K6PN35_RHIRO</name>
<comment type="function">
    <text evidence="1">Accessory subunit of the mitochondrial membrane respiratory chain NADH dehydrogenase (Complex I), that is believed not to be involved in catalysis. Complex I functions in the transfer of electrons from NADH to the respiratory chain. The immediate electron acceptor for the enzyme is believed to be ubiquinone.</text>
</comment>
<evidence type="ECO:0000256" key="3">
    <source>
        <dbReference type="ARBA" id="ARBA00008939"/>
    </source>
</evidence>
<dbReference type="Ensembl" id="ENSRROT00000042102.1">
    <property type="protein sequence ID" value="ENSRROP00000017947.1"/>
    <property type="gene ID" value="ENSRROG00000033057.1"/>
</dbReference>
<evidence type="ECO:0000256" key="11">
    <source>
        <dbReference type="ARBA" id="ARBA00023136"/>
    </source>
</evidence>
<dbReference type="STRING" id="61622.ENSRROP00000017947"/>
<feature type="domain" description="Ribosomal protein/NADH dehydrogenase" evidence="14">
    <location>
        <begin position="25"/>
        <end position="83"/>
    </location>
</feature>
<dbReference type="GeneTree" id="ENSGT00390000006178"/>
<reference evidence="15" key="2">
    <citation type="submission" date="2025-09" db="UniProtKB">
        <authorList>
            <consortium name="Ensembl"/>
        </authorList>
    </citation>
    <scope>IDENTIFICATION</scope>
</reference>
<dbReference type="Proteomes" id="UP000233200">
    <property type="component" value="Unplaced"/>
</dbReference>